<dbReference type="Proteomes" id="UP000053095">
    <property type="component" value="Unassembled WGS sequence"/>
</dbReference>
<organism evidence="1 2">
    <name type="scientific">Talaromyces pinophilus</name>
    <name type="common">Penicillium pinophilum</name>
    <dbReference type="NCBI Taxonomy" id="128442"/>
    <lineage>
        <taxon>Eukaryota</taxon>
        <taxon>Fungi</taxon>
        <taxon>Dikarya</taxon>
        <taxon>Ascomycota</taxon>
        <taxon>Pezizomycotina</taxon>
        <taxon>Eurotiomycetes</taxon>
        <taxon>Eurotiomycetidae</taxon>
        <taxon>Eurotiales</taxon>
        <taxon>Trichocomaceae</taxon>
        <taxon>Talaromyces</taxon>
        <taxon>Talaromyces sect. Talaromyces</taxon>
    </lineage>
</organism>
<name>A0A6V8HN78_TALPI</name>
<comment type="caution">
    <text evidence="1">The sequence shown here is derived from an EMBL/GenBank/DDBJ whole genome shotgun (WGS) entry which is preliminary data.</text>
</comment>
<evidence type="ECO:0000313" key="2">
    <source>
        <dbReference type="Proteomes" id="UP000053095"/>
    </source>
</evidence>
<accession>A0A6V8HN78</accession>
<reference evidence="2" key="1">
    <citation type="journal article" date="2015" name="Genome Announc.">
        <title>Draft genome sequence of Talaromyces cellulolyticus strain Y-94, a source of lignocellulosic biomass-degrading enzymes.</title>
        <authorList>
            <person name="Fujii T."/>
            <person name="Koike H."/>
            <person name="Sawayama S."/>
            <person name="Yano S."/>
            <person name="Inoue H."/>
        </authorList>
    </citation>
    <scope>NUCLEOTIDE SEQUENCE [LARGE SCALE GENOMIC DNA]</scope>
    <source>
        <strain evidence="2">Y-94</strain>
    </source>
</reference>
<dbReference type="EMBL" id="DF933837">
    <property type="protein sequence ID" value="GAM41003.1"/>
    <property type="molecule type" value="Genomic_DNA"/>
</dbReference>
<protein>
    <submittedName>
        <fullName evidence="1">Uncharacterized protein</fullName>
    </submittedName>
</protein>
<sequence>MQTLLKTQIDEADAHFKDLIQSSNGEFEESHIDLKAGGITMRQFMDWHKEWNAQLKFTGDTVGFYREKMVPAHPEHYALPPYPLAIIEHGRTYCSFTTPTSSHPGVCAKVWHSLVGKGPDEENFGRRQHVFLYRNVEDGPELRLRLLFSAVPLNLFSMNIPSTWPLSFEFL</sequence>
<evidence type="ECO:0000313" key="1">
    <source>
        <dbReference type="EMBL" id="GAM41003.1"/>
    </source>
</evidence>
<gene>
    <name evidence="1" type="ORF">TCE0_041r13787</name>
</gene>
<keyword evidence="2" id="KW-1185">Reference proteome</keyword>
<proteinExistence type="predicted"/>
<dbReference type="AlphaFoldDB" id="A0A6V8HN78"/>